<dbReference type="Pfam" id="PF04542">
    <property type="entry name" value="Sigma70_r2"/>
    <property type="match status" value="1"/>
</dbReference>
<dbReference type="PANTHER" id="PTHR43133:SF46">
    <property type="entry name" value="RNA POLYMERASE SIGMA-70 FACTOR ECF SUBFAMILY"/>
    <property type="match status" value="1"/>
</dbReference>
<protein>
    <submittedName>
        <fullName evidence="7">RNA polymerase sigma-70 factor, ECF subfamily</fullName>
    </submittedName>
</protein>
<dbReference type="SUPFAM" id="SSF88659">
    <property type="entry name" value="Sigma3 and sigma4 domains of RNA polymerase sigma factors"/>
    <property type="match status" value="1"/>
</dbReference>
<dbReference type="InterPro" id="IPR007627">
    <property type="entry name" value="RNA_pol_sigma70_r2"/>
</dbReference>
<evidence type="ECO:0000256" key="4">
    <source>
        <dbReference type="ARBA" id="ARBA00023163"/>
    </source>
</evidence>
<keyword evidence="2" id="KW-0805">Transcription regulation</keyword>
<dbReference type="InterPro" id="IPR014327">
    <property type="entry name" value="RNA_pol_sigma70_bacteroid"/>
</dbReference>
<reference evidence="7 8" key="1">
    <citation type="submission" date="2016-10" db="EMBL/GenBank/DDBJ databases">
        <authorList>
            <person name="de Groot N.N."/>
        </authorList>
    </citation>
    <scope>NUCLEOTIDE SEQUENCE [LARGE SCALE GENOMIC DNA]</scope>
    <source>
        <strain evidence="7 8">DSM 23421</strain>
    </source>
</reference>
<dbReference type="InterPro" id="IPR014284">
    <property type="entry name" value="RNA_pol_sigma-70_dom"/>
</dbReference>
<dbReference type="InterPro" id="IPR036388">
    <property type="entry name" value="WH-like_DNA-bd_sf"/>
</dbReference>
<dbReference type="InterPro" id="IPR013249">
    <property type="entry name" value="RNA_pol_sigma70_r4_t2"/>
</dbReference>
<dbReference type="InterPro" id="IPR039425">
    <property type="entry name" value="RNA_pol_sigma-70-like"/>
</dbReference>
<dbReference type="SUPFAM" id="SSF88946">
    <property type="entry name" value="Sigma2 domain of RNA polymerase sigma factors"/>
    <property type="match status" value="1"/>
</dbReference>
<dbReference type="GO" id="GO:0006352">
    <property type="term" value="P:DNA-templated transcription initiation"/>
    <property type="evidence" value="ECO:0007669"/>
    <property type="project" value="InterPro"/>
</dbReference>
<feature type="domain" description="RNA polymerase sigma factor 70 region 4 type 2" evidence="6">
    <location>
        <begin position="143"/>
        <end position="188"/>
    </location>
</feature>
<keyword evidence="8" id="KW-1185">Reference proteome</keyword>
<evidence type="ECO:0000259" key="5">
    <source>
        <dbReference type="Pfam" id="PF04542"/>
    </source>
</evidence>
<evidence type="ECO:0000256" key="1">
    <source>
        <dbReference type="ARBA" id="ARBA00010641"/>
    </source>
</evidence>
<proteinExistence type="inferred from homology"/>
<keyword evidence="4" id="KW-0804">Transcription</keyword>
<sequence length="205" mass="24288">MIFLVNLIFITQIISNFASMEIDFHDNSCLIKQLKNGNEKAYAYLVDTFYHRLCVYANSLVKDKDRAEDIVQNVFVHTWERRNTLKTDFTIKSFLYRSVHNEFVDQYRKRKAVSALEKKYIEEMKQITTGDDAFLERLLFFVQREIHNLPPKCKKIFLMSKEEGCTNHEIAERLNVSKKTIEYHISKSFAILRQKAHGHINQFTP</sequence>
<dbReference type="PANTHER" id="PTHR43133">
    <property type="entry name" value="RNA POLYMERASE ECF-TYPE SIGMA FACTO"/>
    <property type="match status" value="1"/>
</dbReference>
<dbReference type="Gene3D" id="1.10.1740.10">
    <property type="match status" value="1"/>
</dbReference>
<evidence type="ECO:0000313" key="7">
    <source>
        <dbReference type="EMBL" id="SDE26274.1"/>
    </source>
</evidence>
<dbReference type="Gene3D" id="1.10.10.10">
    <property type="entry name" value="Winged helix-like DNA-binding domain superfamily/Winged helix DNA-binding domain"/>
    <property type="match status" value="1"/>
</dbReference>
<dbReference type="AlphaFoldDB" id="A0A1G7BGX2"/>
<dbReference type="GO" id="GO:0016987">
    <property type="term" value="F:sigma factor activity"/>
    <property type="evidence" value="ECO:0007669"/>
    <property type="project" value="UniProtKB-KW"/>
</dbReference>
<keyword evidence="3" id="KW-0731">Sigma factor</keyword>
<dbReference type="Proteomes" id="UP000199109">
    <property type="component" value="Unassembled WGS sequence"/>
</dbReference>
<gene>
    <name evidence="7" type="ORF">SAMN05421636_104151</name>
</gene>
<evidence type="ECO:0000256" key="2">
    <source>
        <dbReference type="ARBA" id="ARBA00023015"/>
    </source>
</evidence>
<evidence type="ECO:0000256" key="3">
    <source>
        <dbReference type="ARBA" id="ARBA00023082"/>
    </source>
</evidence>
<dbReference type="InterPro" id="IPR013325">
    <property type="entry name" value="RNA_pol_sigma_r2"/>
</dbReference>
<dbReference type="NCBIfam" id="TIGR02985">
    <property type="entry name" value="Sig70_bacteroi1"/>
    <property type="match status" value="1"/>
</dbReference>
<dbReference type="GO" id="GO:0003677">
    <property type="term" value="F:DNA binding"/>
    <property type="evidence" value="ECO:0007669"/>
    <property type="project" value="InterPro"/>
</dbReference>
<dbReference type="EMBL" id="FNAO01000004">
    <property type="protein sequence ID" value="SDE26274.1"/>
    <property type="molecule type" value="Genomic_DNA"/>
</dbReference>
<dbReference type="Pfam" id="PF08281">
    <property type="entry name" value="Sigma70_r4_2"/>
    <property type="match status" value="1"/>
</dbReference>
<feature type="domain" description="RNA polymerase sigma-70 region 2" evidence="5">
    <location>
        <begin position="45"/>
        <end position="111"/>
    </location>
</feature>
<dbReference type="NCBIfam" id="TIGR02937">
    <property type="entry name" value="sigma70-ECF"/>
    <property type="match status" value="1"/>
</dbReference>
<dbReference type="InterPro" id="IPR013324">
    <property type="entry name" value="RNA_pol_sigma_r3/r4-like"/>
</dbReference>
<comment type="similarity">
    <text evidence="1">Belongs to the sigma-70 factor family. ECF subfamily.</text>
</comment>
<name>A0A1G7BGX2_9FLAO</name>
<dbReference type="STRING" id="641691.SAMN05421636_104151"/>
<evidence type="ECO:0000259" key="6">
    <source>
        <dbReference type="Pfam" id="PF08281"/>
    </source>
</evidence>
<accession>A0A1G7BGX2</accession>
<organism evidence="7 8">
    <name type="scientific">Pricia antarctica</name>
    <dbReference type="NCBI Taxonomy" id="641691"/>
    <lineage>
        <taxon>Bacteria</taxon>
        <taxon>Pseudomonadati</taxon>
        <taxon>Bacteroidota</taxon>
        <taxon>Flavobacteriia</taxon>
        <taxon>Flavobacteriales</taxon>
        <taxon>Flavobacteriaceae</taxon>
        <taxon>Pricia</taxon>
    </lineage>
</organism>
<evidence type="ECO:0000313" key="8">
    <source>
        <dbReference type="Proteomes" id="UP000199109"/>
    </source>
</evidence>